<dbReference type="GO" id="GO:0005524">
    <property type="term" value="F:ATP binding"/>
    <property type="evidence" value="ECO:0007669"/>
    <property type="project" value="InterPro"/>
</dbReference>
<comment type="caution">
    <text evidence="2">The sequence shown here is derived from an EMBL/GenBank/DDBJ whole genome shotgun (WGS) entry which is preliminary data.</text>
</comment>
<accession>A0A1E7YMT8</accession>
<dbReference type="PANTHER" id="PTHR43718">
    <property type="entry name" value="LON PROTEASE"/>
    <property type="match status" value="1"/>
</dbReference>
<dbReference type="InterPro" id="IPR027065">
    <property type="entry name" value="Lon_Prtase"/>
</dbReference>
<evidence type="ECO:0000313" key="2">
    <source>
        <dbReference type="EMBL" id="OFC35397.1"/>
    </source>
</evidence>
<dbReference type="EMBL" id="LZYE01000197">
    <property type="protein sequence ID" value="OFC35397.1"/>
    <property type="molecule type" value="Genomic_DNA"/>
</dbReference>
<protein>
    <recommendedName>
        <fullName evidence="1">AAA+ ATPase domain-containing protein</fullName>
    </recommendedName>
</protein>
<dbReference type="GO" id="GO:0051131">
    <property type="term" value="P:chaperone-mediated protein complex assembly"/>
    <property type="evidence" value="ECO:0007669"/>
    <property type="project" value="TreeGrafter"/>
</dbReference>
<dbReference type="Proteomes" id="UP000175616">
    <property type="component" value="Unassembled WGS sequence"/>
</dbReference>
<reference evidence="2 3" key="1">
    <citation type="submission" date="2016-06" db="EMBL/GenBank/DDBJ databases">
        <title>Gene turnover analysis identifies the evolutionary adaptation of the extremophile Acidithiobacillus caldus.</title>
        <authorList>
            <person name="Zhang X."/>
        </authorList>
    </citation>
    <scope>NUCLEOTIDE SEQUENCE [LARGE SCALE GENOMIC DNA]</scope>
    <source>
        <strain evidence="2 3">DX</strain>
    </source>
</reference>
<feature type="domain" description="AAA+ ATPase" evidence="1">
    <location>
        <begin position="306"/>
        <end position="453"/>
    </location>
</feature>
<dbReference type="GO" id="GO:0004252">
    <property type="term" value="F:serine-type endopeptidase activity"/>
    <property type="evidence" value="ECO:0007669"/>
    <property type="project" value="InterPro"/>
</dbReference>
<evidence type="ECO:0000259" key="1">
    <source>
        <dbReference type="SMART" id="SM00382"/>
    </source>
</evidence>
<dbReference type="InterPro" id="IPR003593">
    <property type="entry name" value="AAA+_ATPase"/>
</dbReference>
<dbReference type="SMART" id="SM00382">
    <property type="entry name" value="AAA"/>
    <property type="match status" value="1"/>
</dbReference>
<dbReference type="Gene3D" id="3.40.50.300">
    <property type="entry name" value="P-loop containing nucleotide triphosphate hydrolases"/>
    <property type="match status" value="1"/>
</dbReference>
<dbReference type="GO" id="GO:0003697">
    <property type="term" value="F:single-stranded DNA binding"/>
    <property type="evidence" value="ECO:0007669"/>
    <property type="project" value="TreeGrafter"/>
</dbReference>
<dbReference type="GO" id="GO:0007005">
    <property type="term" value="P:mitochondrion organization"/>
    <property type="evidence" value="ECO:0007669"/>
    <property type="project" value="TreeGrafter"/>
</dbReference>
<dbReference type="InterPro" id="IPR027417">
    <property type="entry name" value="P-loop_NTPase"/>
</dbReference>
<gene>
    <name evidence="2" type="ORF">BAE27_07400</name>
</gene>
<dbReference type="RefSeq" id="WP_070114178.1">
    <property type="nucleotide sequence ID" value="NZ_CP133598.1"/>
</dbReference>
<dbReference type="GO" id="GO:0006515">
    <property type="term" value="P:protein quality control for misfolded or incompletely synthesized proteins"/>
    <property type="evidence" value="ECO:0007669"/>
    <property type="project" value="TreeGrafter"/>
</dbReference>
<organism evidence="2 3">
    <name type="scientific">Acidithiobacillus caldus</name>
    <dbReference type="NCBI Taxonomy" id="33059"/>
    <lineage>
        <taxon>Bacteria</taxon>
        <taxon>Pseudomonadati</taxon>
        <taxon>Pseudomonadota</taxon>
        <taxon>Acidithiobacillia</taxon>
        <taxon>Acidithiobacillales</taxon>
        <taxon>Acidithiobacillaceae</taxon>
        <taxon>Acidithiobacillus</taxon>
    </lineage>
</organism>
<name>A0A1E7YMT8_9PROT</name>
<sequence length="531" mass="60213">MMIWYADLQERLPALENGLRRLVDSADGDFEDDTLAVPTWVRKGMEELGAARRYLGRALSEWPTDLLHRLRDFALNVAIAGLPDGDLSDLVGREATLHEAFAWEWATTAAQLGSNDAELFVLILAARAKPSQYGPFLREAFLRQKGEIPWRLPLPSNKISALPEKRRRLFVLEIGLHASTRLPKDEELTRSVAEVCKHYAQKVGDIPMELFPLKEMLDRILATSEKQDDRLHKILLRSMTPSNKSEERQALARFRPLMRPLPLTVWPEDRSWAQCLREEFPWMETVIAAVERQQALARSVGINALRVRPMLLVGPAGTGKTRFLRRLGEVLSVPTIFLPLAGSGDNMTLKGLARGWSNARPSYLVEAMFERKCPNPLVVLDEIEKIALGRNNGRVWETLLILLEPSSNGIVLDEYLMGQVDYSTVSFVATANSVTDLPAPLRSRLDIFEVSYPKGVDFYRIMGNVVQDIAKELGVDKRALPALDAEVQEELRRQFVRDPRSLRGLRRLVSRLLEVQAMAEWSAREDPRLWQ</sequence>
<proteinExistence type="predicted"/>
<evidence type="ECO:0000313" key="3">
    <source>
        <dbReference type="Proteomes" id="UP000175616"/>
    </source>
</evidence>
<dbReference type="PANTHER" id="PTHR43718:SF2">
    <property type="entry name" value="LON PROTEASE HOMOLOG, MITOCHONDRIAL"/>
    <property type="match status" value="1"/>
</dbReference>
<dbReference type="GO" id="GO:0016887">
    <property type="term" value="F:ATP hydrolysis activity"/>
    <property type="evidence" value="ECO:0007669"/>
    <property type="project" value="InterPro"/>
</dbReference>
<dbReference type="GO" id="GO:0004176">
    <property type="term" value="F:ATP-dependent peptidase activity"/>
    <property type="evidence" value="ECO:0007669"/>
    <property type="project" value="InterPro"/>
</dbReference>
<dbReference type="SUPFAM" id="SSF52540">
    <property type="entry name" value="P-loop containing nucleoside triphosphate hydrolases"/>
    <property type="match status" value="1"/>
</dbReference>
<dbReference type="AlphaFoldDB" id="A0A1E7YMT8"/>
<dbReference type="Pfam" id="PF00004">
    <property type="entry name" value="AAA"/>
    <property type="match status" value="1"/>
</dbReference>
<dbReference type="InterPro" id="IPR003959">
    <property type="entry name" value="ATPase_AAA_core"/>
</dbReference>